<dbReference type="GO" id="GO:0005524">
    <property type="term" value="F:ATP binding"/>
    <property type="evidence" value="ECO:0007669"/>
    <property type="project" value="UniProtKB-UniRule"/>
</dbReference>
<dbReference type="Pfam" id="PF18074">
    <property type="entry name" value="PriA_C"/>
    <property type="match status" value="1"/>
</dbReference>
<evidence type="ECO:0000256" key="1">
    <source>
        <dbReference type="ARBA" id="ARBA00022515"/>
    </source>
</evidence>
<keyword evidence="8 12" id="KW-0067">ATP-binding</keyword>
<comment type="subunit">
    <text evidence="12">Component of the replication restart primosome.</text>
</comment>
<comment type="similarity">
    <text evidence="12">Belongs to the helicase family. PriA subfamily.</text>
</comment>
<feature type="binding site" evidence="12">
    <location>
        <position position="436"/>
    </location>
    <ligand>
        <name>Zn(2+)</name>
        <dbReference type="ChEBI" id="CHEBI:29105"/>
        <label>1</label>
    </ligand>
</feature>
<dbReference type="GO" id="GO:0016787">
    <property type="term" value="F:hydrolase activity"/>
    <property type="evidence" value="ECO:0007669"/>
    <property type="project" value="UniProtKB-KW"/>
</dbReference>
<name>A0A7W3II81_9GAMM</name>
<feature type="binding site" evidence="12">
    <location>
        <position position="442"/>
    </location>
    <ligand>
        <name>Zn(2+)</name>
        <dbReference type="ChEBI" id="CHEBI:29105"/>
        <label>2</label>
    </ligand>
</feature>
<dbReference type="GO" id="GO:0006302">
    <property type="term" value="P:double-strand break repair"/>
    <property type="evidence" value="ECO:0007669"/>
    <property type="project" value="InterPro"/>
</dbReference>
<dbReference type="FunFam" id="3.40.50.300:FF:000489">
    <property type="entry name" value="Primosome assembly protein PriA"/>
    <property type="match status" value="1"/>
</dbReference>
<dbReference type="HAMAP" id="MF_00983">
    <property type="entry name" value="PriA"/>
    <property type="match status" value="1"/>
</dbReference>
<dbReference type="InterPro" id="IPR042115">
    <property type="entry name" value="PriA_3primeBD_sf"/>
</dbReference>
<dbReference type="Pfam" id="PF00271">
    <property type="entry name" value="Helicase_C"/>
    <property type="match status" value="1"/>
</dbReference>
<evidence type="ECO:0000256" key="11">
    <source>
        <dbReference type="ARBA" id="ARBA00048988"/>
    </source>
</evidence>
<dbReference type="InterPro" id="IPR040498">
    <property type="entry name" value="PriA_CRR"/>
</dbReference>
<dbReference type="InterPro" id="IPR011545">
    <property type="entry name" value="DEAD/DEAH_box_helicase_dom"/>
</dbReference>
<dbReference type="PROSITE" id="PS51192">
    <property type="entry name" value="HELICASE_ATP_BIND_1"/>
    <property type="match status" value="1"/>
</dbReference>
<dbReference type="RefSeq" id="WP_182338514.1">
    <property type="nucleotide sequence ID" value="NZ_JACGXS010000002.1"/>
</dbReference>
<evidence type="ECO:0000313" key="15">
    <source>
        <dbReference type="Proteomes" id="UP000547058"/>
    </source>
</evidence>
<organism evidence="14 15">
    <name type="scientific">Stenotrophomonas tumulicola</name>
    <dbReference type="NCBI Taxonomy" id="1685415"/>
    <lineage>
        <taxon>Bacteria</taxon>
        <taxon>Pseudomonadati</taxon>
        <taxon>Pseudomonadota</taxon>
        <taxon>Gammaproteobacteria</taxon>
        <taxon>Lysobacterales</taxon>
        <taxon>Lysobacteraceae</taxon>
        <taxon>Stenotrophomonas</taxon>
    </lineage>
</organism>
<dbReference type="GO" id="GO:0043138">
    <property type="term" value="F:3'-5' DNA helicase activity"/>
    <property type="evidence" value="ECO:0007669"/>
    <property type="project" value="UniProtKB-EC"/>
</dbReference>
<keyword evidence="6 12" id="KW-0347">Helicase</keyword>
<dbReference type="InterPro" id="IPR014001">
    <property type="entry name" value="Helicase_ATP-bd"/>
</dbReference>
<dbReference type="PANTHER" id="PTHR30580">
    <property type="entry name" value="PRIMOSOMAL PROTEIN N"/>
    <property type="match status" value="1"/>
</dbReference>
<evidence type="ECO:0000256" key="8">
    <source>
        <dbReference type="ARBA" id="ARBA00022840"/>
    </source>
</evidence>
<dbReference type="CDD" id="cd17929">
    <property type="entry name" value="DEXHc_priA"/>
    <property type="match status" value="1"/>
</dbReference>
<feature type="domain" description="Helicase ATP-binding" evidence="13">
    <location>
        <begin position="208"/>
        <end position="374"/>
    </location>
</feature>
<comment type="catalytic activity">
    <reaction evidence="11 12">
        <text>ATP + H2O = ADP + phosphate + H(+)</text>
        <dbReference type="Rhea" id="RHEA:13065"/>
        <dbReference type="ChEBI" id="CHEBI:15377"/>
        <dbReference type="ChEBI" id="CHEBI:15378"/>
        <dbReference type="ChEBI" id="CHEBI:30616"/>
        <dbReference type="ChEBI" id="CHEBI:43474"/>
        <dbReference type="ChEBI" id="CHEBI:456216"/>
        <dbReference type="EC" id="5.6.2.4"/>
    </reaction>
</comment>
<evidence type="ECO:0000313" key="14">
    <source>
        <dbReference type="EMBL" id="MBA8681379.1"/>
    </source>
</evidence>
<keyword evidence="5 12" id="KW-0378">Hydrolase</keyword>
<dbReference type="GO" id="GO:0006269">
    <property type="term" value="P:DNA replication, synthesis of primer"/>
    <property type="evidence" value="ECO:0007669"/>
    <property type="project" value="UniProtKB-KW"/>
</dbReference>
<evidence type="ECO:0000256" key="10">
    <source>
        <dbReference type="ARBA" id="ARBA00023235"/>
    </source>
</evidence>
<feature type="binding site" evidence="12">
    <location>
        <position position="473"/>
    </location>
    <ligand>
        <name>Zn(2+)</name>
        <dbReference type="ChEBI" id="CHEBI:29105"/>
        <label>1</label>
    </ligand>
</feature>
<evidence type="ECO:0000256" key="5">
    <source>
        <dbReference type="ARBA" id="ARBA00022801"/>
    </source>
</evidence>
<dbReference type="Gene3D" id="3.40.1440.60">
    <property type="entry name" value="PriA, 3(prime) DNA-binding domain"/>
    <property type="match status" value="1"/>
</dbReference>
<sequence>MAAPLPTLRVALAVPLPQLFDYLAPAGPAPDTAVGCRVKVPFGPRELVGLVVEAGQVDAGTTLRQALAWLDPAPLLQGELWSSLQWLAGYTHAPLGEVVSTALPGPLRHGDPLPDTHHWGWQLTGEGRQQRDTLRAGSRPRQLAELLADAVVDEDVIAARMDGWRVAARSLAKRGLAEKVALGVAPLQANPLPGPTLNPDQAAAVEAITAAQGFAPLLLDGVTGSGKTEVYLQAIIHCLARGRQALVLVPEIGLTPQTLARFRGRLGIAVHALHSGLGDAERGRVWAAAARGEARVIVGTRSAIFTPLPEAGLLIVDEEHDNSYKQQDGIRYHARDFALVRGKALGVPVVLGSATPALETLHNAHAGRFTHLRLKQRAGEARPPRVRILDVRKRPLRDGLSPEVLEGIATHLGNGQQVLVFKNRRGYAPVLLCHDCGWTAPCQRCDAPMTVHGAGRRLQCHHCGARQPTPLACPACGSLALQPQGIGTERLEEHLAQAFPDVPVLRIDRSTTSRRDALEQQLATLGDQAGILVGTQILAKGHDLPKLTLVVVVGIDEGLFSSDFRATEKLAQQLIQVAGRAGRARDPGEVWLQTHHPGHPLLETLVNGGYHPFAAAELNQRQAAGFPPFAHLALLRAEAQQVEHANAFLLAARALLGEQPRLEAFGPMPAPMPRRAGYQRTQLLLSSAQRPVLHAVLDHVVPLLHGLPEARRVRWSLDVDPVDLY</sequence>
<keyword evidence="2 12" id="KW-0235">DNA replication</keyword>
<feature type="binding site" evidence="12">
    <location>
        <position position="445"/>
    </location>
    <ligand>
        <name>Zn(2+)</name>
        <dbReference type="ChEBI" id="CHEBI:29105"/>
        <label>2</label>
    </ligand>
</feature>
<keyword evidence="4 12" id="KW-0547">Nucleotide-binding</keyword>
<keyword evidence="3 12" id="KW-0479">Metal-binding</keyword>
<keyword evidence="9 12" id="KW-0238">DNA-binding</keyword>
<reference evidence="14 15" key="1">
    <citation type="submission" date="2020-08" db="EMBL/GenBank/DDBJ databases">
        <title>Stenotrophomonas tumulicola JCM 30961.</title>
        <authorList>
            <person name="Deng Y."/>
        </authorList>
    </citation>
    <scope>NUCLEOTIDE SEQUENCE [LARGE SCALE GENOMIC DNA]</scope>
    <source>
        <strain evidence="14 15">JCM 30961</strain>
    </source>
</reference>
<evidence type="ECO:0000256" key="2">
    <source>
        <dbReference type="ARBA" id="ARBA00022705"/>
    </source>
</evidence>
<dbReference type="PANTHER" id="PTHR30580:SF0">
    <property type="entry name" value="PRIMOSOMAL PROTEIN N"/>
    <property type="match status" value="1"/>
</dbReference>
<dbReference type="GO" id="GO:1990077">
    <property type="term" value="C:primosome complex"/>
    <property type="evidence" value="ECO:0007669"/>
    <property type="project" value="UniProtKB-UniRule"/>
</dbReference>
<dbReference type="InterPro" id="IPR041222">
    <property type="entry name" value="PriA_3primeBD"/>
</dbReference>
<comment type="function">
    <text evidence="12">Initiates the restart of stalled replication forks, which reloads the replicative helicase on sites other than the origin of replication. Recognizes and binds to abandoned replication forks and remodels them to uncover a helicase loading site. Promotes assembly of the primosome at these replication forks.</text>
</comment>
<protein>
    <recommendedName>
        <fullName evidence="12">Replication restart protein PriA</fullName>
    </recommendedName>
    <alternativeName>
        <fullName evidence="12">ATP-dependent DNA helicase PriA</fullName>
        <ecNumber evidence="12">5.6.2.4</ecNumber>
    </alternativeName>
    <alternativeName>
        <fullName evidence="12">DNA 3'-5' helicase PriA</fullName>
    </alternativeName>
</protein>
<dbReference type="InterPro" id="IPR041236">
    <property type="entry name" value="PriA_C"/>
</dbReference>
<feature type="binding site" evidence="12">
    <location>
        <position position="463"/>
    </location>
    <ligand>
        <name>Zn(2+)</name>
        <dbReference type="ChEBI" id="CHEBI:29105"/>
        <label>2</label>
    </ligand>
</feature>
<keyword evidence="1 12" id="KW-0639">Primosome</keyword>
<keyword evidence="15" id="KW-1185">Reference proteome</keyword>
<dbReference type="InterPro" id="IPR001650">
    <property type="entry name" value="Helicase_C-like"/>
</dbReference>
<keyword evidence="7 12" id="KW-0862">Zinc</keyword>
<proteinExistence type="inferred from homology"/>
<dbReference type="SMART" id="SM00487">
    <property type="entry name" value="DEXDc"/>
    <property type="match status" value="1"/>
</dbReference>
<dbReference type="GO" id="GO:0006310">
    <property type="term" value="P:DNA recombination"/>
    <property type="evidence" value="ECO:0007669"/>
    <property type="project" value="InterPro"/>
</dbReference>
<evidence type="ECO:0000259" key="13">
    <source>
        <dbReference type="PROSITE" id="PS51192"/>
    </source>
</evidence>
<evidence type="ECO:0000256" key="6">
    <source>
        <dbReference type="ARBA" id="ARBA00022806"/>
    </source>
</evidence>
<feature type="binding site" evidence="12">
    <location>
        <position position="476"/>
    </location>
    <ligand>
        <name>Zn(2+)</name>
        <dbReference type="ChEBI" id="CHEBI:29105"/>
        <label>1</label>
    </ligand>
</feature>
<comment type="cofactor">
    <cofactor evidence="12">
        <name>Zn(2+)</name>
        <dbReference type="ChEBI" id="CHEBI:29105"/>
    </cofactor>
    <text evidence="12">Binds 2 zinc ions per subunit.</text>
</comment>
<evidence type="ECO:0000256" key="7">
    <source>
        <dbReference type="ARBA" id="ARBA00022833"/>
    </source>
</evidence>
<evidence type="ECO:0000256" key="4">
    <source>
        <dbReference type="ARBA" id="ARBA00022741"/>
    </source>
</evidence>
<dbReference type="InterPro" id="IPR027417">
    <property type="entry name" value="P-loop_NTPase"/>
</dbReference>
<gene>
    <name evidence="12" type="primary">priA</name>
    <name evidence="14" type="ORF">H4O11_06100</name>
</gene>
<dbReference type="EMBL" id="JACGXS010000002">
    <property type="protein sequence ID" value="MBA8681379.1"/>
    <property type="molecule type" value="Genomic_DNA"/>
</dbReference>
<dbReference type="NCBIfam" id="NF004067">
    <property type="entry name" value="PRK05580.1-4"/>
    <property type="match status" value="1"/>
</dbReference>
<feature type="binding site" evidence="12">
    <location>
        <position position="433"/>
    </location>
    <ligand>
        <name>Zn(2+)</name>
        <dbReference type="ChEBI" id="CHEBI:29105"/>
        <label>1</label>
    </ligand>
</feature>
<dbReference type="NCBIfam" id="TIGR00595">
    <property type="entry name" value="priA"/>
    <property type="match status" value="1"/>
</dbReference>
<dbReference type="Pfam" id="PF00270">
    <property type="entry name" value="DEAD"/>
    <property type="match status" value="1"/>
</dbReference>
<dbReference type="Proteomes" id="UP000547058">
    <property type="component" value="Unassembled WGS sequence"/>
</dbReference>
<comment type="catalytic activity">
    <reaction evidence="12">
        <text>Couples ATP hydrolysis with the unwinding of duplex DNA by translocating in the 3'-5' direction.</text>
        <dbReference type="EC" id="5.6.2.4"/>
    </reaction>
</comment>
<dbReference type="EC" id="5.6.2.4" evidence="12"/>
<evidence type="ECO:0000256" key="12">
    <source>
        <dbReference type="HAMAP-Rule" id="MF_00983"/>
    </source>
</evidence>
<dbReference type="AlphaFoldDB" id="A0A7W3II81"/>
<dbReference type="Gene3D" id="3.40.50.300">
    <property type="entry name" value="P-loop containing nucleotide triphosphate hydrolases"/>
    <property type="match status" value="2"/>
</dbReference>
<dbReference type="CDD" id="cd18804">
    <property type="entry name" value="SF2_C_priA"/>
    <property type="match status" value="1"/>
</dbReference>
<dbReference type="SUPFAM" id="SSF52540">
    <property type="entry name" value="P-loop containing nucleoside triphosphate hydrolases"/>
    <property type="match status" value="2"/>
</dbReference>
<dbReference type="GO" id="GO:0003677">
    <property type="term" value="F:DNA binding"/>
    <property type="evidence" value="ECO:0007669"/>
    <property type="project" value="UniProtKB-UniRule"/>
</dbReference>
<feature type="binding site" evidence="12">
    <location>
        <position position="460"/>
    </location>
    <ligand>
        <name>Zn(2+)</name>
        <dbReference type="ChEBI" id="CHEBI:29105"/>
        <label>2</label>
    </ligand>
</feature>
<keyword evidence="10 12" id="KW-0413">Isomerase</keyword>
<dbReference type="InterPro" id="IPR005259">
    <property type="entry name" value="PriA"/>
</dbReference>
<evidence type="ECO:0000256" key="9">
    <source>
        <dbReference type="ARBA" id="ARBA00023125"/>
    </source>
</evidence>
<dbReference type="Pfam" id="PF17764">
    <property type="entry name" value="PriA_3primeBD"/>
    <property type="match status" value="1"/>
</dbReference>
<dbReference type="SMART" id="SM00490">
    <property type="entry name" value="HELICc"/>
    <property type="match status" value="1"/>
</dbReference>
<evidence type="ECO:0000256" key="3">
    <source>
        <dbReference type="ARBA" id="ARBA00022723"/>
    </source>
</evidence>
<dbReference type="Pfam" id="PF18319">
    <property type="entry name" value="Zn_ribbon_PriA"/>
    <property type="match status" value="1"/>
</dbReference>
<comment type="caution">
    <text evidence="14">The sequence shown here is derived from an EMBL/GenBank/DDBJ whole genome shotgun (WGS) entry which is preliminary data.</text>
</comment>
<dbReference type="GO" id="GO:0008270">
    <property type="term" value="F:zinc ion binding"/>
    <property type="evidence" value="ECO:0007669"/>
    <property type="project" value="UniProtKB-UniRule"/>
</dbReference>
<dbReference type="FunFam" id="3.40.1440.60:FF:000001">
    <property type="entry name" value="Primosomal protein N"/>
    <property type="match status" value="1"/>
</dbReference>
<dbReference type="GO" id="GO:0006270">
    <property type="term" value="P:DNA replication initiation"/>
    <property type="evidence" value="ECO:0007669"/>
    <property type="project" value="TreeGrafter"/>
</dbReference>
<accession>A0A7W3II81</accession>